<comment type="caution">
    <text evidence="3">The sequence shown here is derived from an EMBL/GenBank/DDBJ whole genome shotgun (WGS) entry which is preliminary data.</text>
</comment>
<feature type="signal peptide" evidence="2">
    <location>
        <begin position="1"/>
        <end position="19"/>
    </location>
</feature>
<keyword evidence="4" id="KW-1185">Reference proteome</keyword>
<dbReference type="OrthoDB" id="291007at2759"/>
<feature type="chain" id="PRO_5034905114" description="Metalloendopeptidase" evidence="2">
    <location>
        <begin position="20"/>
        <end position="371"/>
    </location>
</feature>
<evidence type="ECO:0000313" key="3">
    <source>
        <dbReference type="EMBL" id="KAF4948030.1"/>
    </source>
</evidence>
<dbReference type="Proteomes" id="UP000622797">
    <property type="component" value="Unassembled WGS sequence"/>
</dbReference>
<proteinExistence type="predicted"/>
<evidence type="ECO:0000313" key="4">
    <source>
        <dbReference type="Proteomes" id="UP000622797"/>
    </source>
</evidence>
<accession>A0A8H4SYM6</accession>
<name>A0A8H4SYM6_9HYPO</name>
<evidence type="ECO:0000256" key="1">
    <source>
        <dbReference type="SAM" id="MobiDB-lite"/>
    </source>
</evidence>
<gene>
    <name evidence="3" type="ORF">FSARC_13848</name>
</gene>
<dbReference type="InterPro" id="IPR024079">
    <property type="entry name" value="MetalloPept_cat_dom_sf"/>
</dbReference>
<dbReference type="Gene3D" id="3.40.390.10">
    <property type="entry name" value="Collagenase (Catalytic Domain)"/>
    <property type="match status" value="1"/>
</dbReference>
<organism evidence="3 4">
    <name type="scientific">Fusarium sarcochroum</name>
    <dbReference type="NCBI Taxonomy" id="1208366"/>
    <lineage>
        <taxon>Eukaryota</taxon>
        <taxon>Fungi</taxon>
        <taxon>Dikarya</taxon>
        <taxon>Ascomycota</taxon>
        <taxon>Pezizomycotina</taxon>
        <taxon>Sordariomycetes</taxon>
        <taxon>Hypocreomycetidae</taxon>
        <taxon>Hypocreales</taxon>
        <taxon>Nectriaceae</taxon>
        <taxon>Fusarium</taxon>
        <taxon>Fusarium lateritium species complex</taxon>
    </lineage>
</organism>
<reference evidence="3" key="1">
    <citation type="journal article" date="2020" name="BMC Genomics">
        <title>Correction to: Identification and distribution of gene clusters required for synthesis of sphingolipid metabolism inhibitors in diverse species of the filamentous fungus Fusarium.</title>
        <authorList>
            <person name="Kim H.S."/>
            <person name="Lohmar J.M."/>
            <person name="Busman M."/>
            <person name="Brown D.W."/>
            <person name="Naumann T.A."/>
            <person name="Divon H.H."/>
            <person name="Lysoe E."/>
            <person name="Uhlig S."/>
            <person name="Proctor R.H."/>
        </authorList>
    </citation>
    <scope>NUCLEOTIDE SEQUENCE</scope>
    <source>
        <strain evidence="3">NRRL 20472</strain>
    </source>
</reference>
<dbReference type="GO" id="GO:0008237">
    <property type="term" value="F:metallopeptidase activity"/>
    <property type="evidence" value="ECO:0007669"/>
    <property type="project" value="InterPro"/>
</dbReference>
<dbReference type="SUPFAM" id="SSF55486">
    <property type="entry name" value="Metalloproteases ('zincins'), catalytic domain"/>
    <property type="match status" value="1"/>
</dbReference>
<keyword evidence="2" id="KW-0732">Signal</keyword>
<dbReference type="AlphaFoldDB" id="A0A8H4SYM6"/>
<protein>
    <recommendedName>
        <fullName evidence="5">Metalloendopeptidase</fullName>
    </recommendedName>
</protein>
<evidence type="ECO:0000256" key="2">
    <source>
        <dbReference type="SAM" id="SignalP"/>
    </source>
</evidence>
<sequence>MRLTPLLFMLQLLPSHIQAGSQLWELPPAISKGSQNAVLKRAVSIVASDDPDDNAGVHRWPEKTITYAFSTSKAEEKLDKTFEDAKKLWNQLNVNGFDYKRLDIKKCKARRSECLIIYYNDQGKLSTTVALRPLDKNFEGPYMHLSDKLDVGNLDAVVNAAHELGHAWGLWHEHQARKWWGQSDIDEDWGGYLDGDIFMTEDYHCENLKDYEEALERMAKGKGLKSKEELSDSQVKELCRNQDTAEEYDFTGLEWMPLRKNGMDPDPEFDRNSLMLYPSGAGAKGEVNPRGDGKDPEDKRLPVLTYPDGDPMPIKKGPSGMDIEKLLKLYGTNYRGTSRLHNDDSSTFKGLFKKARSKFSLRAGDTEKGMC</sequence>
<feature type="region of interest" description="Disordered" evidence="1">
    <location>
        <begin position="280"/>
        <end position="318"/>
    </location>
</feature>
<evidence type="ECO:0008006" key="5">
    <source>
        <dbReference type="Google" id="ProtNLM"/>
    </source>
</evidence>
<dbReference type="EMBL" id="JABEXW010001072">
    <property type="protein sequence ID" value="KAF4948030.1"/>
    <property type="molecule type" value="Genomic_DNA"/>
</dbReference>
<feature type="compositionally biased region" description="Basic and acidic residues" evidence="1">
    <location>
        <begin position="287"/>
        <end position="301"/>
    </location>
</feature>
<reference evidence="3" key="2">
    <citation type="submission" date="2020-05" db="EMBL/GenBank/DDBJ databases">
        <authorList>
            <person name="Kim H.-S."/>
            <person name="Proctor R.H."/>
            <person name="Brown D.W."/>
        </authorList>
    </citation>
    <scope>NUCLEOTIDE SEQUENCE</scope>
    <source>
        <strain evidence="3">NRRL 20472</strain>
    </source>
</reference>